<dbReference type="Pfam" id="PF24769">
    <property type="entry name" value="At2g29880_C"/>
    <property type="match status" value="1"/>
</dbReference>
<dbReference type="InterPro" id="IPR056253">
    <property type="entry name" value="At2g29880-like_C"/>
</dbReference>
<dbReference type="OrthoDB" id="1926988at2759"/>
<dbReference type="InterPro" id="IPR024752">
    <property type="entry name" value="Myb/SANT-like_dom"/>
</dbReference>
<name>A0A484K7V2_9ASTE</name>
<protein>
    <submittedName>
        <fullName evidence="3">Uncharacterized protein</fullName>
    </submittedName>
</protein>
<feature type="domain" description="At2g29880-like C-terminal" evidence="2">
    <location>
        <begin position="256"/>
        <end position="302"/>
    </location>
</feature>
<reference evidence="3 4" key="1">
    <citation type="submission" date="2018-04" db="EMBL/GenBank/DDBJ databases">
        <authorList>
            <person name="Vogel A."/>
        </authorList>
    </citation>
    <scope>NUCLEOTIDE SEQUENCE [LARGE SCALE GENOMIC DNA]</scope>
</reference>
<evidence type="ECO:0000259" key="1">
    <source>
        <dbReference type="Pfam" id="PF12776"/>
    </source>
</evidence>
<dbReference type="Proteomes" id="UP000595140">
    <property type="component" value="Unassembled WGS sequence"/>
</dbReference>
<feature type="domain" description="Myb/SANT-like" evidence="1">
    <location>
        <begin position="16"/>
        <end position="113"/>
    </location>
</feature>
<sequence>MSDQQQDTKKKGGYEQWTTKESDVLLELMVDATTRGWRDNSGIFSKQIVEERILPELNKRLGCNKNYLNYQSRLKWFKNKWNAYSELMRFSSGFGFDSTTKMFTATDEVWADYFKAHPKHSNKLRYGKFQDYEDLEIAIGNGVAVGKNSIELGSTTDARTLGAEEGRDVHIDGFDYDLENDAFISQPQSDPPFSSTSTLLSPKCHEIPMQKITQTKRNRSTYEGSGVLETLDEISTSFKRIYSLLEKREREREYTIWDAIKDTPGLDEDTQFKAIELLDNKGKKDVFLKMSPEERLKWIHHKMRG</sequence>
<accession>A0A484K7V2</accession>
<gene>
    <name evidence="3" type="ORF">CCAM_LOCUS655</name>
</gene>
<dbReference type="EMBL" id="OOIL02000002">
    <property type="protein sequence ID" value="VFQ58879.1"/>
    <property type="molecule type" value="Genomic_DNA"/>
</dbReference>
<evidence type="ECO:0000313" key="4">
    <source>
        <dbReference type="Proteomes" id="UP000595140"/>
    </source>
</evidence>
<evidence type="ECO:0000259" key="2">
    <source>
        <dbReference type="Pfam" id="PF24769"/>
    </source>
</evidence>
<keyword evidence="4" id="KW-1185">Reference proteome</keyword>
<organism evidence="3 4">
    <name type="scientific">Cuscuta campestris</name>
    <dbReference type="NCBI Taxonomy" id="132261"/>
    <lineage>
        <taxon>Eukaryota</taxon>
        <taxon>Viridiplantae</taxon>
        <taxon>Streptophyta</taxon>
        <taxon>Embryophyta</taxon>
        <taxon>Tracheophyta</taxon>
        <taxon>Spermatophyta</taxon>
        <taxon>Magnoliopsida</taxon>
        <taxon>eudicotyledons</taxon>
        <taxon>Gunneridae</taxon>
        <taxon>Pentapetalae</taxon>
        <taxon>asterids</taxon>
        <taxon>lamiids</taxon>
        <taxon>Solanales</taxon>
        <taxon>Convolvulaceae</taxon>
        <taxon>Cuscuteae</taxon>
        <taxon>Cuscuta</taxon>
        <taxon>Cuscuta subgen. Grammica</taxon>
        <taxon>Cuscuta sect. Cleistogrammica</taxon>
    </lineage>
</organism>
<dbReference type="Pfam" id="PF12776">
    <property type="entry name" value="Myb_DNA-bind_3"/>
    <property type="match status" value="1"/>
</dbReference>
<dbReference type="PANTHER" id="PTHR47864:SF2">
    <property type="entry name" value="MYB_SANT-LIKE DNA-BINDING DOMAIN PROTEIN"/>
    <property type="match status" value="1"/>
</dbReference>
<evidence type="ECO:0000313" key="3">
    <source>
        <dbReference type="EMBL" id="VFQ58879.1"/>
    </source>
</evidence>
<dbReference type="InterPro" id="IPR055314">
    <property type="entry name" value="At2g29880-like"/>
</dbReference>
<dbReference type="AlphaFoldDB" id="A0A484K7V2"/>
<dbReference type="PANTHER" id="PTHR47864">
    <property type="entry name" value="TRANSMEMBRANE PROTEIN"/>
    <property type="match status" value="1"/>
</dbReference>
<proteinExistence type="predicted"/>